<dbReference type="EMBL" id="CAJMWS010000979">
    <property type="protein sequence ID" value="CAE6470383.1"/>
    <property type="molecule type" value="Genomic_DNA"/>
</dbReference>
<feature type="transmembrane region" description="Helical" evidence="2">
    <location>
        <begin position="101"/>
        <end position="118"/>
    </location>
</feature>
<keyword evidence="2" id="KW-0472">Membrane</keyword>
<gene>
    <name evidence="3" type="ORF">RDB_LOCUS174778</name>
</gene>
<accession>A0A8H3C2G5</accession>
<comment type="caution">
    <text evidence="3">The sequence shown here is derived from an EMBL/GenBank/DDBJ whole genome shotgun (WGS) entry which is preliminary data.</text>
</comment>
<reference evidence="3" key="1">
    <citation type="submission" date="2021-01" db="EMBL/GenBank/DDBJ databases">
        <authorList>
            <person name="Kaushik A."/>
        </authorList>
    </citation>
    <scope>NUCLEOTIDE SEQUENCE</scope>
    <source>
        <strain evidence="3">AG1-1C</strain>
    </source>
</reference>
<feature type="transmembrane region" description="Helical" evidence="2">
    <location>
        <begin position="14"/>
        <end position="37"/>
    </location>
</feature>
<keyword evidence="2" id="KW-1133">Transmembrane helix</keyword>
<evidence type="ECO:0000256" key="1">
    <source>
        <dbReference type="SAM" id="MobiDB-lite"/>
    </source>
</evidence>
<dbReference type="AlphaFoldDB" id="A0A8H3C2G5"/>
<dbReference type="Proteomes" id="UP000663846">
    <property type="component" value="Unassembled WGS sequence"/>
</dbReference>
<feature type="transmembrane region" description="Helical" evidence="2">
    <location>
        <begin position="138"/>
        <end position="158"/>
    </location>
</feature>
<evidence type="ECO:0000256" key="2">
    <source>
        <dbReference type="SAM" id="Phobius"/>
    </source>
</evidence>
<name>A0A8H3C2G5_9AGAM</name>
<feature type="region of interest" description="Disordered" evidence="1">
    <location>
        <begin position="560"/>
        <end position="608"/>
    </location>
</feature>
<dbReference type="OrthoDB" id="3166447at2759"/>
<evidence type="ECO:0000313" key="3">
    <source>
        <dbReference type="EMBL" id="CAE6470383.1"/>
    </source>
</evidence>
<feature type="transmembrane region" description="Helical" evidence="2">
    <location>
        <begin position="230"/>
        <end position="248"/>
    </location>
</feature>
<organism evidence="3 4">
    <name type="scientific">Rhizoctonia solani</name>
    <dbReference type="NCBI Taxonomy" id="456999"/>
    <lineage>
        <taxon>Eukaryota</taxon>
        <taxon>Fungi</taxon>
        <taxon>Dikarya</taxon>
        <taxon>Basidiomycota</taxon>
        <taxon>Agaricomycotina</taxon>
        <taxon>Agaricomycetes</taxon>
        <taxon>Cantharellales</taxon>
        <taxon>Ceratobasidiaceae</taxon>
        <taxon>Rhizoctonia</taxon>
    </lineage>
</organism>
<feature type="compositionally biased region" description="Acidic residues" evidence="1">
    <location>
        <begin position="566"/>
        <end position="576"/>
    </location>
</feature>
<evidence type="ECO:0000313" key="4">
    <source>
        <dbReference type="Proteomes" id="UP000663846"/>
    </source>
</evidence>
<feature type="non-terminal residue" evidence="3">
    <location>
        <position position="1"/>
    </location>
</feature>
<keyword evidence="2" id="KW-0812">Transmembrane</keyword>
<protein>
    <submittedName>
        <fullName evidence="3">Uncharacterized protein</fullName>
    </submittedName>
</protein>
<sequence>MRHFNFLRVVRQNWFFFSTIILLGADIAGTVVFGRYLNKHRSVAMEYNGSDSVNYEPFRDFRMSAIIVSRCSVSLLNELFLMTYGFMYTNTIVGTFLFQQFVYHPIIILFTAVGCWFGRPFHPMGPILIEWSWLTLPLAIRGACDLLMTIVLWCLLFGTKDFKDRKPNCLSANIEELASGTRPIPRDIVTWRGVIRRRGMRSIRGRIHKSLSNLVYNSLFRRVIPVETPLQVLFQHLFSLMAIALLIARTATELQKAYENLPSRRLVEPCEQMSGFNPENNHTIFIRLPHLRGVLTSTQPDISAYVINVSATYQCNQGVSAPTISCTQAITSTLPDPSTYVDWYLTYQCPSIIRGGGGISARQNKCSLAGHQYTIEFLVPRSETNETLDGFPALKDRLPSIWLANSDAKRDILAPYLTPPMEPEPGWHTVFNTHFAQRKFITSSPLWDSIMGADPVGVNFHFSLNLANLNKLLNLGFDLFQTYETILFFPECAKIISPFGFAGQFATKAFKERLKERYRNSSKPEAVIIPGPSNAQAEVHLDMTQFLLDYVIDMGPASPSVRREEIDSENDSEEVEYTQVPSIESAELGPGEVRSEMRSNENTVTQIK</sequence>
<feature type="transmembrane region" description="Helical" evidence="2">
    <location>
        <begin position="67"/>
        <end position="89"/>
    </location>
</feature>
<proteinExistence type="predicted"/>